<dbReference type="PROSITE" id="PS00678">
    <property type="entry name" value="WD_REPEATS_1"/>
    <property type="match status" value="1"/>
</dbReference>
<dbReference type="GO" id="GO:0030515">
    <property type="term" value="F:snoRNA binding"/>
    <property type="evidence" value="ECO:0000318"/>
    <property type="project" value="GO_Central"/>
</dbReference>
<keyword evidence="4" id="KW-1017">Isopeptide bond</keyword>
<dbReference type="OrthoDB" id="189968at2759"/>
<dbReference type="AlphaFoldDB" id="A7SNL4"/>
<evidence type="ECO:0000256" key="19">
    <source>
        <dbReference type="PROSITE-ProRule" id="PRU00221"/>
    </source>
</evidence>
<dbReference type="InterPro" id="IPR039241">
    <property type="entry name" value="Rrp9-like"/>
</dbReference>
<dbReference type="OMA" id="CSLRIWK"/>
<dbReference type="Proteomes" id="UP000001593">
    <property type="component" value="Unassembled WGS sequence"/>
</dbReference>
<sequence>MSGFFLNEGKKTSTRKRPQKAQKDTKFKTKKAKETPAKKYDEELDSDSDIHSDYESGNASGSESDVSETAQEKKLRLTKEYLAQLEAEEKNKRELEEIDHDAIAHRLQQDVLEQSGRVQRKIADQLSLSSTHTIRILRGHQQPVTCLCVSPDDKFVFTAAKDCTIIKWNVDSGKREFRIAGGPKLEAGSKGHKEQILALAITTDGKYLASGGKDKLIRIWDPDTSKHIHTFKGHRDVISGLAFRRGSHQLFSASHDKTVKIWNLDEMAYVETLFGHQDAVTGIDSLSRDRAATAGGRDRTLRIWKVVEESQLVFNGAGGSIDCIELINEDHFLSGSDDGSLTMWNTAKKKPLCTVDNAHGKPSDSTTPDESWITALAAVKSTDLVASAGSCDSCVRLWQCGPGYRSIKPLFSVPVAGFVNALSFSSDGSMLFAGVGQEHRLGRWWRIKNAKNSLCIIPLERKPNENGTT</sequence>
<dbReference type="GO" id="GO:0034511">
    <property type="term" value="F:U3 snoRNA binding"/>
    <property type="evidence" value="ECO:0007669"/>
    <property type="project" value="InterPro"/>
</dbReference>
<dbReference type="InterPro" id="IPR036322">
    <property type="entry name" value="WD40_repeat_dom_sf"/>
</dbReference>
<evidence type="ECO:0000256" key="16">
    <source>
        <dbReference type="ARBA" id="ARBA00074377"/>
    </source>
</evidence>
<keyword evidence="3" id="KW-0488">Methylation</keyword>
<keyword evidence="6" id="KW-0597">Phosphoprotein</keyword>
<dbReference type="KEGG" id="nve:5506058"/>
<feature type="repeat" description="WD" evidence="19">
    <location>
        <begin position="273"/>
        <end position="314"/>
    </location>
</feature>
<keyword evidence="7 19" id="KW-0853">WD repeat</keyword>
<comment type="function">
    <text evidence="14">Component of a nucleolar small nuclear ribonucleoprotein particle (snoRNP) thought to participate in the processing and modification of pre-ribosomal RNA (pre-rRNA). Part of the small subunit (SSU) processome, first precursor of the small eukaryotic ribosomal subunit. During the assembly of the SSU processome in the nucleolus, many ribosome biogenesis factors, an RNA chaperone and ribosomal proteins associate with the nascent pre-rRNA and work in concert to generate RNA folding, modifications, rearrangements and cleavage as well as targeted degradation of pre-ribosomal RNA by the RNA exosome.</text>
</comment>
<feature type="repeat" description="WD" evidence="19">
    <location>
        <begin position="189"/>
        <end position="230"/>
    </location>
</feature>
<evidence type="ECO:0000313" key="21">
    <source>
        <dbReference type="EMBL" id="EDO34676.1"/>
    </source>
</evidence>
<feature type="repeat" description="WD" evidence="19">
    <location>
        <begin position="137"/>
        <end position="178"/>
    </location>
</feature>
<dbReference type="SMART" id="SM00320">
    <property type="entry name" value="WD40"/>
    <property type="match status" value="7"/>
</dbReference>
<keyword evidence="10" id="KW-0694">RNA-binding</keyword>
<evidence type="ECO:0000313" key="22">
    <source>
        <dbReference type="Proteomes" id="UP000001593"/>
    </source>
</evidence>
<dbReference type="InterPro" id="IPR015943">
    <property type="entry name" value="WD40/YVTN_repeat-like_dom_sf"/>
</dbReference>
<evidence type="ECO:0000256" key="14">
    <source>
        <dbReference type="ARBA" id="ARBA00055322"/>
    </source>
</evidence>
<dbReference type="EMBL" id="DS469722">
    <property type="protein sequence ID" value="EDO34676.1"/>
    <property type="molecule type" value="Genomic_DNA"/>
</dbReference>
<evidence type="ECO:0000256" key="17">
    <source>
        <dbReference type="ARBA" id="ARBA00076054"/>
    </source>
</evidence>
<dbReference type="STRING" id="45351.A7SNL4"/>
<dbReference type="GO" id="GO:0032040">
    <property type="term" value="C:small-subunit processome"/>
    <property type="evidence" value="ECO:0000318"/>
    <property type="project" value="GO_Central"/>
</dbReference>
<evidence type="ECO:0000256" key="3">
    <source>
        <dbReference type="ARBA" id="ARBA00022481"/>
    </source>
</evidence>
<proteinExistence type="inferred from homology"/>
<evidence type="ECO:0000256" key="8">
    <source>
        <dbReference type="ARBA" id="ARBA00022737"/>
    </source>
</evidence>
<evidence type="ECO:0000256" key="20">
    <source>
        <dbReference type="SAM" id="MobiDB-lite"/>
    </source>
</evidence>
<feature type="compositionally biased region" description="Polar residues" evidence="20">
    <location>
        <begin position="55"/>
        <end position="69"/>
    </location>
</feature>
<dbReference type="InterPro" id="IPR001680">
    <property type="entry name" value="WD40_rpt"/>
</dbReference>
<evidence type="ECO:0000256" key="2">
    <source>
        <dbReference type="ARBA" id="ARBA00006777"/>
    </source>
</evidence>
<dbReference type="Gene3D" id="2.130.10.10">
    <property type="entry name" value="YVTN repeat-like/Quinoprotein amine dehydrogenase"/>
    <property type="match status" value="1"/>
</dbReference>
<feature type="region of interest" description="Disordered" evidence="20">
    <location>
        <begin position="1"/>
        <end position="71"/>
    </location>
</feature>
<evidence type="ECO:0000256" key="18">
    <source>
        <dbReference type="ARBA" id="ARBA00077445"/>
    </source>
</evidence>
<dbReference type="FunFam" id="2.130.10.10:FF:000143">
    <property type="entry name" value="U3 small nucleolar RNA-interacting protein 2 isoform X2"/>
    <property type="match status" value="1"/>
</dbReference>
<keyword evidence="5" id="KW-0698">rRNA processing</keyword>
<evidence type="ECO:0000256" key="12">
    <source>
        <dbReference type="ARBA" id="ARBA00023242"/>
    </source>
</evidence>
<evidence type="ECO:0000256" key="1">
    <source>
        <dbReference type="ARBA" id="ARBA00004604"/>
    </source>
</evidence>
<dbReference type="SUPFAM" id="SSF50978">
    <property type="entry name" value="WD40 repeat-like"/>
    <property type="match status" value="1"/>
</dbReference>
<keyword evidence="8" id="KW-0677">Repeat</keyword>
<evidence type="ECO:0000256" key="4">
    <source>
        <dbReference type="ARBA" id="ARBA00022499"/>
    </source>
</evidence>
<feature type="compositionally biased region" description="Basic and acidic residues" evidence="20">
    <location>
        <begin position="21"/>
        <end position="41"/>
    </location>
</feature>
<dbReference type="InterPro" id="IPR019775">
    <property type="entry name" value="WD40_repeat_CS"/>
</dbReference>
<dbReference type="HOGENOM" id="CLU_014017_1_1_1"/>
<dbReference type="InterPro" id="IPR020472">
    <property type="entry name" value="WD40_PAC1"/>
</dbReference>
<evidence type="ECO:0000256" key="11">
    <source>
        <dbReference type="ARBA" id="ARBA00022990"/>
    </source>
</evidence>
<dbReference type="eggNOG" id="KOG0299">
    <property type="taxonomic scope" value="Eukaryota"/>
</dbReference>
<dbReference type="PRINTS" id="PR00320">
    <property type="entry name" value="GPROTEINBRPT"/>
</dbReference>
<evidence type="ECO:0000256" key="5">
    <source>
        <dbReference type="ARBA" id="ARBA00022552"/>
    </source>
</evidence>
<dbReference type="PANTHER" id="PTHR19865">
    <property type="entry name" value="U3 SMALL NUCLEOLAR RNA INTERACTING PROTEIN 2"/>
    <property type="match status" value="1"/>
</dbReference>
<gene>
    <name evidence="21" type="ORF">NEMVEDRAFT_v1g246398</name>
</gene>
<evidence type="ECO:0000256" key="7">
    <source>
        <dbReference type="ARBA" id="ARBA00022574"/>
    </source>
</evidence>
<dbReference type="PANTHER" id="PTHR19865:SF0">
    <property type="entry name" value="U3 SMALL NUCLEOLAR RNA-INTERACTING PROTEIN 2"/>
    <property type="match status" value="1"/>
</dbReference>
<evidence type="ECO:0000256" key="6">
    <source>
        <dbReference type="ARBA" id="ARBA00022553"/>
    </source>
</evidence>
<keyword evidence="9" id="KW-0832">Ubl conjugation</keyword>
<dbReference type="GO" id="GO:0006364">
    <property type="term" value="P:rRNA processing"/>
    <property type="evidence" value="ECO:0007669"/>
    <property type="project" value="UniProtKB-KW"/>
</dbReference>
<evidence type="ECO:0000256" key="9">
    <source>
        <dbReference type="ARBA" id="ARBA00022843"/>
    </source>
</evidence>
<evidence type="ECO:0000256" key="10">
    <source>
        <dbReference type="ARBA" id="ARBA00022884"/>
    </source>
</evidence>
<dbReference type="InParanoid" id="A7SNL4"/>
<dbReference type="CDD" id="cd00200">
    <property type="entry name" value="WD40"/>
    <property type="match status" value="1"/>
</dbReference>
<protein>
    <recommendedName>
        <fullName evidence="16">U3 small nucleolar RNA-interacting protein 2</fullName>
    </recommendedName>
    <alternativeName>
        <fullName evidence="18">RRP9 homolog</fullName>
    </alternativeName>
    <alternativeName>
        <fullName evidence="17">U3 small nucleolar ribonucleoprotein-associated 55 kDa protein</fullName>
    </alternativeName>
</protein>
<keyword evidence="11" id="KW-0007">Acetylation</keyword>
<dbReference type="PhylomeDB" id="A7SNL4"/>
<feature type="repeat" description="WD" evidence="19">
    <location>
        <begin position="231"/>
        <end position="272"/>
    </location>
</feature>
<comment type="subcellular location">
    <subcellularLocation>
        <location evidence="1">Nucleus</location>
        <location evidence="1">Nucleolus</location>
    </subcellularLocation>
</comment>
<reference evidence="21 22" key="1">
    <citation type="journal article" date="2007" name="Science">
        <title>Sea anemone genome reveals ancestral eumetazoan gene repertoire and genomic organization.</title>
        <authorList>
            <person name="Putnam N.H."/>
            <person name="Srivastava M."/>
            <person name="Hellsten U."/>
            <person name="Dirks B."/>
            <person name="Chapman J."/>
            <person name="Salamov A."/>
            <person name="Terry A."/>
            <person name="Shapiro H."/>
            <person name="Lindquist E."/>
            <person name="Kapitonov V.V."/>
            <person name="Jurka J."/>
            <person name="Genikhovich G."/>
            <person name="Grigoriev I.V."/>
            <person name="Lucas S.M."/>
            <person name="Steele R.E."/>
            <person name="Finnerty J.R."/>
            <person name="Technau U."/>
            <person name="Martindale M.Q."/>
            <person name="Rokhsar D.S."/>
        </authorList>
    </citation>
    <scope>NUCLEOTIDE SEQUENCE [LARGE SCALE GENOMIC DNA]</scope>
    <source>
        <strain evidence="22">CH2 X CH6</strain>
    </source>
</reference>
<dbReference type="PROSITE" id="PS50082">
    <property type="entry name" value="WD_REPEATS_2"/>
    <property type="match status" value="4"/>
</dbReference>
<comment type="similarity">
    <text evidence="2">Belongs to the WD repeat RRP9 family.</text>
</comment>
<evidence type="ECO:0000256" key="13">
    <source>
        <dbReference type="ARBA" id="ARBA00023274"/>
    </source>
</evidence>
<dbReference type="PROSITE" id="PS50294">
    <property type="entry name" value="WD_REPEATS_REGION"/>
    <property type="match status" value="4"/>
</dbReference>
<dbReference type="Pfam" id="PF00400">
    <property type="entry name" value="WD40"/>
    <property type="match status" value="6"/>
</dbReference>
<comment type="subunit">
    <text evidence="15">Interacts specifically with the U3 small nucleolar RNA (U3 snoRNA). Binds a sub-fragment of the U3 snoRNA surrounding the B/C motif (3UBC). This association with the U3BC RNA is dependent on the binding of a protein called 15.5K to the box B/C motif. The association of the protein with the U3BC RNA was found to be also dependent on a conserved RNA structure that flanks the box B/C motif. Part of the small subunit (SSU) processome, composed of more than 70 proteins and the RNA chaperone small nucleolar RNA (snoRNA) U3.</text>
</comment>
<name>A7SNL4_NEMVE</name>
<accession>A7SNL4</accession>
<keyword evidence="22" id="KW-1185">Reference proteome</keyword>
<evidence type="ECO:0000256" key="15">
    <source>
        <dbReference type="ARBA" id="ARBA00065513"/>
    </source>
</evidence>
<keyword evidence="13" id="KW-0687">Ribonucleoprotein</keyword>
<keyword evidence="12" id="KW-0539">Nucleus</keyword>
<organism evidence="21 22">
    <name type="scientific">Nematostella vectensis</name>
    <name type="common">Starlet sea anemone</name>
    <dbReference type="NCBI Taxonomy" id="45351"/>
    <lineage>
        <taxon>Eukaryota</taxon>
        <taxon>Metazoa</taxon>
        <taxon>Cnidaria</taxon>
        <taxon>Anthozoa</taxon>
        <taxon>Hexacorallia</taxon>
        <taxon>Actiniaria</taxon>
        <taxon>Edwardsiidae</taxon>
        <taxon>Nematostella</taxon>
    </lineage>
</organism>